<dbReference type="AlphaFoldDB" id="A0A645GYJ9"/>
<sequence>MLAAVLPFANVLHHVPLKVKRAFRQDDCGGANRDADIDREMTRVSAHDLDHAGALVALHRVRKLVDGVDCGVCRGIKADGIMRAGDVVVNRARNANGVDAVFGKLSCAAEGAVPADGNHAVDSEVLAVFRRALHAFVCAKFFAAGGIENRAAA</sequence>
<comment type="caution">
    <text evidence="1">The sequence shown here is derived from an EMBL/GenBank/DDBJ whole genome shotgun (WGS) entry which is preliminary data.</text>
</comment>
<organism evidence="1">
    <name type="scientific">bioreactor metagenome</name>
    <dbReference type="NCBI Taxonomy" id="1076179"/>
    <lineage>
        <taxon>unclassified sequences</taxon>
        <taxon>metagenomes</taxon>
        <taxon>ecological metagenomes</taxon>
    </lineage>
</organism>
<proteinExistence type="predicted"/>
<evidence type="ECO:0000313" key="1">
    <source>
        <dbReference type="EMBL" id="MPN31122.1"/>
    </source>
</evidence>
<protein>
    <submittedName>
        <fullName evidence="1">Uncharacterized protein</fullName>
    </submittedName>
</protein>
<gene>
    <name evidence="1" type="ORF">SDC9_178596</name>
</gene>
<name>A0A645GYJ9_9ZZZZ</name>
<reference evidence="1" key="1">
    <citation type="submission" date="2019-08" db="EMBL/GenBank/DDBJ databases">
        <authorList>
            <person name="Kucharzyk K."/>
            <person name="Murdoch R.W."/>
            <person name="Higgins S."/>
            <person name="Loffler F."/>
        </authorList>
    </citation>
    <scope>NUCLEOTIDE SEQUENCE</scope>
</reference>
<dbReference type="EMBL" id="VSSQ01082525">
    <property type="protein sequence ID" value="MPN31122.1"/>
    <property type="molecule type" value="Genomic_DNA"/>
</dbReference>
<accession>A0A645GYJ9</accession>